<gene>
    <name evidence="2" type="ORF">KXQ929_LOCUS23606</name>
</gene>
<dbReference type="EMBL" id="CAJOBB010001889">
    <property type="protein sequence ID" value="CAF3915680.1"/>
    <property type="molecule type" value="Genomic_DNA"/>
</dbReference>
<reference evidence="2" key="1">
    <citation type="submission" date="2021-02" db="EMBL/GenBank/DDBJ databases">
        <authorList>
            <person name="Nowell W R."/>
        </authorList>
    </citation>
    <scope>NUCLEOTIDE SEQUENCE</scope>
</reference>
<sequence length="311" mass="36120">MSTKKPVYYIHSKRKWTDDGNCYMEDVMKNKLFPTRADKLKMETKTGIKFSIIDTKMKTIRAQWKKEKIMVPLEVKKAVIQRSAAQYFLNIISMEECMKLYDTMMKQEVYNEIINDEHINLLLPKQQLQKMIGFSTGHDGPYFVKWLSCLITKTDPSSVNDGRLRLWRNSSVYFDVKQQINKTCEDYEVPSFHIYKHHIVLRTKADDLPVLSSGSMEGSHLCDTIGCVLKEHIVLEPHEINISRRDCGGIKLSIIPATKTSPPQIRKATPCRHGIDYKDSHGDDFLYSCRKVQCFFLDEHSVAFLNKNKNK</sequence>
<comment type="caution">
    <text evidence="2">The sequence shown here is derived from an EMBL/GenBank/DDBJ whole genome shotgun (WGS) entry which is preliminary data.</text>
</comment>
<evidence type="ECO:0000259" key="1">
    <source>
        <dbReference type="Pfam" id="PF05551"/>
    </source>
</evidence>
<dbReference type="InterPro" id="IPR044925">
    <property type="entry name" value="His-Me_finger_sf"/>
</dbReference>
<name>A0A819ILB3_9BILA</name>
<evidence type="ECO:0000313" key="3">
    <source>
        <dbReference type="Proteomes" id="UP000663868"/>
    </source>
</evidence>
<protein>
    <recommendedName>
        <fullName evidence="1">Zinc-binding loop region of homing endonuclease domain-containing protein</fullName>
    </recommendedName>
</protein>
<dbReference type="Proteomes" id="UP000663868">
    <property type="component" value="Unassembled WGS sequence"/>
</dbReference>
<feature type="domain" description="Zinc-binding loop region of homing endonuclease" evidence="1">
    <location>
        <begin position="190"/>
        <end position="251"/>
    </location>
</feature>
<organism evidence="2 3">
    <name type="scientific">Adineta steineri</name>
    <dbReference type="NCBI Taxonomy" id="433720"/>
    <lineage>
        <taxon>Eukaryota</taxon>
        <taxon>Metazoa</taxon>
        <taxon>Spiralia</taxon>
        <taxon>Gnathifera</taxon>
        <taxon>Rotifera</taxon>
        <taxon>Eurotatoria</taxon>
        <taxon>Bdelloidea</taxon>
        <taxon>Adinetida</taxon>
        <taxon>Adinetidae</taxon>
        <taxon>Adineta</taxon>
    </lineage>
</organism>
<dbReference type="InterPro" id="IPR008704">
    <property type="entry name" value="Endonuclease_Zinc-binding_loop"/>
</dbReference>
<proteinExistence type="predicted"/>
<accession>A0A819ILB3</accession>
<evidence type="ECO:0000313" key="2">
    <source>
        <dbReference type="EMBL" id="CAF3915680.1"/>
    </source>
</evidence>
<dbReference type="SUPFAM" id="SSF54060">
    <property type="entry name" value="His-Me finger endonucleases"/>
    <property type="match status" value="1"/>
</dbReference>
<dbReference type="AlphaFoldDB" id="A0A819ILB3"/>
<dbReference type="Pfam" id="PF05551">
    <property type="entry name" value="zf-His_Me_endon"/>
    <property type="match status" value="1"/>
</dbReference>